<name>A0A7G9YQW3_9EURY</name>
<dbReference type="Gene3D" id="3.40.50.300">
    <property type="entry name" value="P-loop containing nucleotide triphosphate hydrolases"/>
    <property type="match status" value="1"/>
</dbReference>
<dbReference type="InterPro" id="IPR027417">
    <property type="entry name" value="P-loop_NTPase"/>
</dbReference>
<proteinExistence type="predicted"/>
<dbReference type="EMBL" id="MT631434">
    <property type="protein sequence ID" value="QNO50397.1"/>
    <property type="molecule type" value="Genomic_DNA"/>
</dbReference>
<dbReference type="AlphaFoldDB" id="A0A7G9YQW3"/>
<sequence length="352" mass="39251">MTIINTSKLDRGCAQRTLSAELDRHPLIILLGPQGSGKTTLAIELIDSRVGAIFEGRVRSSQPVILLRKDAMESMQRMVVEHRKLPIKGADGVIYVDVSMYDALKATIEGVFDVMELGEDVLVSRIKELAGDVFGVHVIEVVADSDDLLERRMNRHKDAAARLEMLLLKEQRFGVESNIWGIQGARVGDIISRDSVSPYLSGQISRTPEDFSRAIPTKGLSLEECLREMIGIAKNEKLESGFLVLHHGGEQQAISDILVGSRDSIIGVTMLELYVGYRQRRRNLQDRQVYVPDIEGTVELIHSHMQGDFRLSDADHGGAERFGIIVSVVEPDGGVDSTNEARREELRQILWW</sequence>
<protein>
    <submittedName>
        <fullName evidence="1">Uncharacterized protein</fullName>
    </submittedName>
</protein>
<gene>
    <name evidence="1" type="ORF">CKJHOKLD_00018</name>
</gene>
<organism evidence="1">
    <name type="scientific">Candidatus Methanogaster sp. ANME-2c ERB4</name>
    <dbReference type="NCBI Taxonomy" id="2759911"/>
    <lineage>
        <taxon>Archaea</taxon>
        <taxon>Methanobacteriati</taxon>
        <taxon>Methanobacteriota</taxon>
        <taxon>Stenosarchaea group</taxon>
        <taxon>Methanomicrobia</taxon>
        <taxon>Methanosarcinales</taxon>
        <taxon>ANME-2 cluster</taxon>
        <taxon>Candidatus Methanogasteraceae</taxon>
        <taxon>Candidatus Methanogaster</taxon>
    </lineage>
</organism>
<accession>A0A7G9YQW3</accession>
<dbReference type="SUPFAM" id="SSF52540">
    <property type="entry name" value="P-loop containing nucleoside triphosphate hydrolases"/>
    <property type="match status" value="1"/>
</dbReference>
<reference evidence="1" key="1">
    <citation type="submission" date="2020-06" db="EMBL/GenBank/DDBJ databases">
        <title>Unique genomic features of the anaerobic methanotrophic archaea.</title>
        <authorList>
            <person name="Chadwick G.L."/>
            <person name="Skennerton C.T."/>
            <person name="Laso-Perez R."/>
            <person name="Leu A.O."/>
            <person name="Speth D.R."/>
            <person name="Yu H."/>
            <person name="Morgan-Lang C."/>
            <person name="Hatzenpichler R."/>
            <person name="Goudeau D."/>
            <person name="Malmstrom R."/>
            <person name="Brazelton W.J."/>
            <person name="Woyke T."/>
            <person name="Hallam S.J."/>
            <person name="Tyson G.W."/>
            <person name="Wegener G."/>
            <person name="Boetius A."/>
            <person name="Orphan V."/>
        </authorList>
    </citation>
    <scope>NUCLEOTIDE SEQUENCE</scope>
</reference>
<evidence type="ECO:0000313" key="1">
    <source>
        <dbReference type="EMBL" id="QNO50397.1"/>
    </source>
</evidence>